<gene>
    <name evidence="1" type="ORF">Xmir_00766</name>
</gene>
<organism evidence="1 2">
    <name type="scientific">Xenorhabdus miraniensis</name>
    <dbReference type="NCBI Taxonomy" id="351674"/>
    <lineage>
        <taxon>Bacteria</taxon>
        <taxon>Pseudomonadati</taxon>
        <taxon>Pseudomonadota</taxon>
        <taxon>Gammaproteobacteria</taxon>
        <taxon>Enterobacterales</taxon>
        <taxon>Morganellaceae</taxon>
        <taxon>Xenorhabdus</taxon>
    </lineage>
</organism>
<protein>
    <submittedName>
        <fullName evidence="1">Glutamate-1-semialdehyde 2,1-aminomutase</fullName>
        <ecNumber evidence="1">5.4.3.8</ecNumber>
    </submittedName>
</protein>
<dbReference type="Proteomes" id="UP000221980">
    <property type="component" value="Unassembled WGS sequence"/>
</dbReference>
<dbReference type="RefSeq" id="WP_145956862.1">
    <property type="nucleotide sequence ID" value="NZ_CAWNQI010000062.1"/>
</dbReference>
<dbReference type="GO" id="GO:0042286">
    <property type="term" value="F:glutamate-1-semialdehyde 2,1-aminomutase activity"/>
    <property type="evidence" value="ECO:0007669"/>
    <property type="project" value="UniProtKB-EC"/>
</dbReference>
<proteinExistence type="predicted"/>
<evidence type="ECO:0000313" key="2">
    <source>
        <dbReference type="Proteomes" id="UP000221980"/>
    </source>
</evidence>
<evidence type="ECO:0000313" key="1">
    <source>
        <dbReference type="EMBL" id="PHM49884.1"/>
    </source>
</evidence>
<dbReference type="EMBL" id="NITZ01000003">
    <property type="protein sequence ID" value="PHM49884.1"/>
    <property type="molecule type" value="Genomic_DNA"/>
</dbReference>
<name>A0A2D0JU74_9GAMM</name>
<reference evidence="1 2" key="1">
    <citation type="journal article" date="2017" name="Nat. Microbiol.">
        <title>Natural product diversity associated with the nematode symbionts Photorhabdus and Xenorhabdus.</title>
        <authorList>
            <person name="Tobias N.J."/>
            <person name="Wolff H."/>
            <person name="Djahanschiri B."/>
            <person name="Grundmann F."/>
            <person name="Kronenwerth M."/>
            <person name="Shi Y.M."/>
            <person name="Simonyi S."/>
            <person name="Grun P."/>
            <person name="Shapiro-Ilan D."/>
            <person name="Pidot S.J."/>
            <person name="Stinear T.P."/>
            <person name="Ebersberger I."/>
            <person name="Bode H.B."/>
        </authorList>
    </citation>
    <scope>NUCLEOTIDE SEQUENCE [LARGE SCALE GENOMIC DNA]</scope>
    <source>
        <strain evidence="1 2">DSM 17902</strain>
    </source>
</reference>
<sequence length="98" mass="10808">MSKKIVTDTATSIGKGIFNDMEISLPNTLNQEPVDLVSSQKSQARNKEPMNALIKLILDNAKDFYKQCREVLPGGTHYNFGGSELHCDPVGWGNARTI</sequence>
<comment type="caution">
    <text evidence="1">The sequence shown here is derived from an EMBL/GenBank/DDBJ whole genome shotgun (WGS) entry which is preliminary data.</text>
</comment>
<keyword evidence="1" id="KW-0413">Isomerase</keyword>
<dbReference type="EC" id="5.4.3.8" evidence="1"/>
<dbReference type="AlphaFoldDB" id="A0A2D0JU74"/>
<accession>A0A2D0JU74</accession>
<keyword evidence="2" id="KW-1185">Reference proteome</keyword>